<keyword evidence="1" id="KW-1185">Reference proteome</keyword>
<evidence type="ECO:0000313" key="1">
    <source>
        <dbReference type="Proteomes" id="UP000887569"/>
    </source>
</evidence>
<protein>
    <submittedName>
        <fullName evidence="2">Uncharacterized protein</fullName>
    </submittedName>
</protein>
<dbReference type="Proteomes" id="UP000887569">
    <property type="component" value="Unplaced"/>
</dbReference>
<sequence>KATTGISVKTLSAADTINISNNTKKIVADVSGQENSPDPLDEAVDRATEFGEPDCLAAELTQQLSDMTDDDFEGGKFDTETNMFSSFYSVRLNFFNADDQISSLFCPHSGI</sequence>
<evidence type="ECO:0000313" key="2">
    <source>
        <dbReference type="WBParaSite" id="PgE105_g002_t04"/>
    </source>
</evidence>
<accession>A0A915A2E8</accession>
<dbReference type="WBParaSite" id="PgE105_g002_t04">
    <property type="protein sequence ID" value="PgE105_g002_t04"/>
    <property type="gene ID" value="PgE105_g002"/>
</dbReference>
<organism evidence="1 2">
    <name type="scientific">Parascaris univalens</name>
    <name type="common">Nematode worm</name>
    <dbReference type="NCBI Taxonomy" id="6257"/>
    <lineage>
        <taxon>Eukaryota</taxon>
        <taxon>Metazoa</taxon>
        <taxon>Ecdysozoa</taxon>
        <taxon>Nematoda</taxon>
        <taxon>Chromadorea</taxon>
        <taxon>Rhabditida</taxon>
        <taxon>Spirurina</taxon>
        <taxon>Ascaridomorpha</taxon>
        <taxon>Ascaridoidea</taxon>
        <taxon>Ascarididae</taxon>
        <taxon>Parascaris</taxon>
    </lineage>
</organism>
<proteinExistence type="predicted"/>
<dbReference type="AlphaFoldDB" id="A0A915A2E8"/>
<reference evidence="2" key="1">
    <citation type="submission" date="2022-11" db="UniProtKB">
        <authorList>
            <consortium name="WormBaseParasite"/>
        </authorList>
    </citation>
    <scope>IDENTIFICATION</scope>
</reference>
<name>A0A915A2E8_PARUN</name>